<evidence type="ECO:0000313" key="2">
    <source>
        <dbReference type="Proteomes" id="UP001597045"/>
    </source>
</evidence>
<sequence length="318" mass="35645">MTEQRALDVANQPWKTPVDRQTLALTLRRTNTLQTVEPLSDAVTTARDAMRNGNLDLANVYASRHPHDVGHTTLARAHLLLTRIGLRQANLPRAVHHMTELRNLYRDHRHDSDMPNPGHVELIEGELTYARFVAGDQAVDDVLPFFERARNHFANEVFGLGRFEAARRISTMHAFGTGGLDLAVHGLRATLAATAYPLLLPVHYRTAISLAKLGIIGDDLQDQDFDNCRRAAEFFSTSPAFDRYWYAEALLVLHLAERKTATWHQLLRSLRPADAPPLTPLPLELPATHEWQAIGRPDKVALITEAATKVDPRPLLLD</sequence>
<reference evidence="2" key="1">
    <citation type="journal article" date="2019" name="Int. J. Syst. Evol. Microbiol.">
        <title>The Global Catalogue of Microorganisms (GCM) 10K type strain sequencing project: providing services to taxonomists for standard genome sequencing and annotation.</title>
        <authorList>
            <consortium name="The Broad Institute Genomics Platform"/>
            <consortium name="The Broad Institute Genome Sequencing Center for Infectious Disease"/>
            <person name="Wu L."/>
            <person name="Ma J."/>
        </authorList>
    </citation>
    <scope>NUCLEOTIDE SEQUENCE [LARGE SCALE GENOMIC DNA]</scope>
    <source>
        <strain evidence="2">JCM 31486</strain>
    </source>
</reference>
<name>A0ABW3M6Y9_9PSEU</name>
<dbReference type="EMBL" id="JBHTIS010000375">
    <property type="protein sequence ID" value="MFD1045667.1"/>
    <property type="molecule type" value="Genomic_DNA"/>
</dbReference>
<keyword evidence="2" id="KW-1185">Reference proteome</keyword>
<organism evidence="1 2">
    <name type="scientific">Kibdelosporangium lantanae</name>
    <dbReference type="NCBI Taxonomy" id="1497396"/>
    <lineage>
        <taxon>Bacteria</taxon>
        <taxon>Bacillati</taxon>
        <taxon>Actinomycetota</taxon>
        <taxon>Actinomycetes</taxon>
        <taxon>Pseudonocardiales</taxon>
        <taxon>Pseudonocardiaceae</taxon>
        <taxon>Kibdelosporangium</taxon>
    </lineage>
</organism>
<accession>A0ABW3M6Y9</accession>
<evidence type="ECO:0000313" key="1">
    <source>
        <dbReference type="EMBL" id="MFD1045667.1"/>
    </source>
</evidence>
<gene>
    <name evidence="1" type="ORF">ACFQ1S_08855</name>
</gene>
<comment type="caution">
    <text evidence="1">The sequence shown here is derived from an EMBL/GenBank/DDBJ whole genome shotgun (WGS) entry which is preliminary data.</text>
</comment>
<proteinExistence type="predicted"/>
<dbReference type="Proteomes" id="UP001597045">
    <property type="component" value="Unassembled WGS sequence"/>
</dbReference>
<protein>
    <submittedName>
        <fullName evidence="1">Uncharacterized protein</fullName>
    </submittedName>
</protein>